<dbReference type="InterPro" id="IPR049552">
    <property type="entry name" value="PKS_DH_N"/>
</dbReference>
<dbReference type="InterPro" id="IPR016036">
    <property type="entry name" value="Malonyl_transacylase_ACP-bd"/>
</dbReference>
<dbReference type="Proteomes" id="UP001462640">
    <property type="component" value="Unassembled WGS sequence"/>
</dbReference>
<dbReference type="InterPro" id="IPR001227">
    <property type="entry name" value="Ac_transferase_dom_sf"/>
</dbReference>
<evidence type="ECO:0000256" key="5">
    <source>
        <dbReference type="SAM" id="MobiDB-lite"/>
    </source>
</evidence>
<dbReference type="Pfam" id="PF08659">
    <property type="entry name" value="KR"/>
    <property type="match status" value="1"/>
</dbReference>
<dbReference type="InterPro" id="IPR049900">
    <property type="entry name" value="PKS_mFAS_DH"/>
</dbReference>
<dbReference type="SMART" id="SM00826">
    <property type="entry name" value="PKS_DH"/>
    <property type="match status" value="1"/>
</dbReference>
<proteinExistence type="predicted"/>
<dbReference type="InterPro" id="IPR014030">
    <property type="entry name" value="Ketoacyl_synth_N"/>
</dbReference>
<dbReference type="SMART" id="SM00827">
    <property type="entry name" value="PKS_AT"/>
    <property type="match status" value="1"/>
</dbReference>
<evidence type="ECO:0000259" key="7">
    <source>
        <dbReference type="PROSITE" id="PS52019"/>
    </source>
</evidence>
<name>A0ABV0GDS3_9BURK</name>
<evidence type="ECO:0000256" key="2">
    <source>
        <dbReference type="ARBA" id="ARBA00022553"/>
    </source>
</evidence>
<dbReference type="SUPFAM" id="SSF53901">
    <property type="entry name" value="Thiolase-like"/>
    <property type="match status" value="1"/>
</dbReference>
<dbReference type="PANTHER" id="PTHR43775">
    <property type="entry name" value="FATTY ACID SYNTHASE"/>
    <property type="match status" value="1"/>
</dbReference>
<protein>
    <submittedName>
        <fullName evidence="8">Type I polyketide synthase</fullName>
    </submittedName>
</protein>
<dbReference type="InterPro" id="IPR014031">
    <property type="entry name" value="Ketoacyl_synth_C"/>
</dbReference>
<dbReference type="EMBL" id="JBDPZC010000004">
    <property type="protein sequence ID" value="MEO3713215.1"/>
    <property type="molecule type" value="Genomic_DNA"/>
</dbReference>
<feature type="active site" description="Proton donor; for dehydratase activity" evidence="4">
    <location>
        <position position="1132"/>
    </location>
</feature>
<dbReference type="SMART" id="SM00825">
    <property type="entry name" value="PKS_KS"/>
    <property type="match status" value="1"/>
</dbReference>
<feature type="domain" description="Ketosynthase family 3 (KS3)" evidence="6">
    <location>
        <begin position="33"/>
        <end position="460"/>
    </location>
</feature>
<sequence length="1742" mass="186619">MSESTPDLSPIKKALLKIESLRRELDEARQGREEPIAIVGMGCRLPGGADSPDQLWTLLAEGRDAIVEVPPDRWTDDLYDPQPGRPDTSYSRHGGFIEDVDRFDAAFFGLSGREARRLDPQQRLLLECSWRALEDAGFCRESLKSQLTGVFVGLSLDDYARLSDQVPPAEQSFAQTSLGTARPFSAGRIAYLFGFHGPTLQLDTACSSSLVTAHLACQALRNRECDLALSGGANLMLSPEMSIALSELQALSPDGRCKTFDAAANGYVRGEGAGMVALMRLSDAQAQGRPIRALILGSAINHDGRSNGMTAPNGRAQRDVIRAALQRAGLRPEQVDYVEAHGTGTQLGDPIELRALEEVYCRDVARRQPLHVGSIKTNIGHLEGAASVAALIKVACSLEQGQLPRHLHFQNPSTHVDWARNGIRVADRHMPWPAQDPQRRIAAISAFGMSGTNAHLIIEAAPAAEPPASALQDERPQLLAFSAHSPELLARSLQDTAALLRRPEAPAVPDLAWSLRHRRDRHAWRACVVGQDREALAAALDAEARRWAPSPPAAATGRSRLALLFTGQGAQTPGMARALYQNFALFRQTVDACDERFEGRAEHGLLDVLWGDQPALIHETRYTQPALFALELGLARLWMSWGVEPEFLMGHSVGEYAAACVAGVFTLEEGMDLISARGALMQDLCPPGRMCAVLASAQDLTPFLAPWQGRVELAGDNGPGSVVVAGDGEAVDALQAQLQEAGLQCRPLQVSRAFHSPLMEPMLAAFAQEARKISFQPPRIPLVSNVTGRLEQAAFCDPDYWVRHVRQAVLFRPGMQTLLEAGATDFLEIGPGQTLSKLARACAAPKAVRLHHSLDGQSDLASLWTALGAVFAAGQEPQWNAVDRSLDQHGAPRAVPLPPYPLADTRYWLGERKPARAGLLQGSAFQGRARDATLLGPALHLPGSGRERRHEQRLSLASHAFLAGHAVHGQPLFPAAGYLALMLDALRPDGTEAPVQLRDIAFEQALPLSAEQALRLVTVVDGGDRIEIHTAPDTGPQPPTWTLHASGQAVTSPADAPSGVLQAWRERCTEALSPEQLYAALDEAGLHYSGAFRALAGLWCAPGGEAWEALGRVERVGAASGASRFADPALLDACLQVVAAACLKQDMEGQVLLPVGLEALDCHVQSGRAQRLWCAARVQATGQQRRADLWIHDEDGRCLLALRGLQLHAVAASQLRPAGAAPVQAHTVQWQALTPAPRRGAAPRVALLASPAGSCMAEDLRSLWRDHQLSLDLLPAAPPAGEDHAPWQQALRDWAAQAAPGQPLVLLQDWQTKGAEDASGPQRQQAVSEAYAALAGLWQALQGQDLGEHPLSLALLTHGAQSDDGSPVQPEQTAAWGLGRSLMHEAAELPVLLLDLPTRPTPQALQRLHALLCDSDFGEERQFLLREEGLRVPRLLPAALPAPQALALEPGTYLLTGARGALGLQLLERLLQGPGRRVVALGRQLPEPAVMEHWQQQARAAGSELRWQALDVADGPAVQALVDGLAGDGGPALKGVFHCAGVLQDGLLAAQDQAAVRQVLAPKLAGAFHLHRATQDLTLQHFVLFSSVVSCIGSPGQCAYATANAWLDGLAQLRRSQGQAALSLNWGLWGGEGMAGQLDDAQKQRAAAFGLLEMPPAAALQALDAVLADTAAGPGAHQRLLWSVDPALLAQRTRAPGAEAPAGRCRRRQRRRSAGPARRPAEGRAARPERRGPAAGPHPGPR</sequence>
<keyword evidence="3" id="KW-0808">Transferase</keyword>
<dbReference type="InterPro" id="IPR020841">
    <property type="entry name" value="PKS_Beta-ketoAc_synthase_dom"/>
</dbReference>
<dbReference type="InterPro" id="IPR057326">
    <property type="entry name" value="KR_dom"/>
</dbReference>
<feature type="compositionally biased region" description="Basic and acidic residues" evidence="5">
    <location>
        <begin position="1719"/>
        <end position="1732"/>
    </location>
</feature>
<dbReference type="SMART" id="SM00822">
    <property type="entry name" value="PKS_KR"/>
    <property type="match status" value="1"/>
</dbReference>
<feature type="active site" description="Proton acceptor; for dehydratase activity" evidence="4">
    <location>
        <position position="965"/>
    </location>
</feature>
<organism evidence="8 9">
    <name type="scientific">Roseateles flavus</name>
    <dbReference type="NCBI Taxonomy" id="3149041"/>
    <lineage>
        <taxon>Bacteria</taxon>
        <taxon>Pseudomonadati</taxon>
        <taxon>Pseudomonadota</taxon>
        <taxon>Betaproteobacteria</taxon>
        <taxon>Burkholderiales</taxon>
        <taxon>Sphaerotilaceae</taxon>
        <taxon>Roseateles</taxon>
    </lineage>
</organism>
<dbReference type="Pfam" id="PF00698">
    <property type="entry name" value="Acyl_transf_1"/>
    <property type="match status" value="1"/>
</dbReference>
<dbReference type="Pfam" id="PF14765">
    <property type="entry name" value="PS-DH"/>
    <property type="match status" value="1"/>
</dbReference>
<dbReference type="InterPro" id="IPR050091">
    <property type="entry name" value="PKS_NRPS_Biosynth_Enz"/>
</dbReference>
<feature type="region of interest" description="N-terminal hotdog fold" evidence="4">
    <location>
        <begin position="932"/>
        <end position="1056"/>
    </location>
</feature>
<dbReference type="Gene3D" id="3.40.50.720">
    <property type="entry name" value="NAD(P)-binding Rossmann-like Domain"/>
    <property type="match status" value="1"/>
</dbReference>
<dbReference type="Pfam" id="PF16197">
    <property type="entry name" value="KAsynt_C_assoc"/>
    <property type="match status" value="1"/>
</dbReference>
<keyword evidence="9" id="KW-1185">Reference proteome</keyword>
<evidence type="ECO:0000256" key="4">
    <source>
        <dbReference type="PROSITE-ProRule" id="PRU01363"/>
    </source>
</evidence>
<feature type="region of interest" description="C-terminal hotdog fold" evidence="4">
    <location>
        <begin position="1069"/>
        <end position="1216"/>
    </location>
</feature>
<dbReference type="Gene3D" id="3.40.366.10">
    <property type="entry name" value="Malonyl-Coenzyme A Acyl Carrier Protein, domain 2"/>
    <property type="match status" value="1"/>
</dbReference>
<dbReference type="CDD" id="cd00833">
    <property type="entry name" value="PKS"/>
    <property type="match status" value="1"/>
</dbReference>
<dbReference type="SUPFAM" id="SSF51735">
    <property type="entry name" value="NAD(P)-binding Rossmann-fold domains"/>
    <property type="match status" value="2"/>
</dbReference>
<dbReference type="PROSITE" id="PS52004">
    <property type="entry name" value="KS3_2"/>
    <property type="match status" value="1"/>
</dbReference>
<dbReference type="Gene3D" id="3.30.70.3290">
    <property type="match status" value="1"/>
</dbReference>
<dbReference type="InterPro" id="IPR042104">
    <property type="entry name" value="PKS_dehydratase_sf"/>
</dbReference>
<accession>A0ABV0GDS3</accession>
<evidence type="ECO:0000259" key="6">
    <source>
        <dbReference type="PROSITE" id="PS52004"/>
    </source>
</evidence>
<dbReference type="Gene3D" id="3.40.47.10">
    <property type="match status" value="1"/>
</dbReference>
<dbReference type="InterPro" id="IPR013968">
    <property type="entry name" value="PKS_KR"/>
</dbReference>
<dbReference type="Pfam" id="PF00109">
    <property type="entry name" value="ketoacyl-synt"/>
    <property type="match status" value="1"/>
</dbReference>
<dbReference type="RefSeq" id="WP_347609450.1">
    <property type="nucleotide sequence ID" value="NZ_JBDPZC010000004.1"/>
</dbReference>
<evidence type="ECO:0000256" key="1">
    <source>
        <dbReference type="ARBA" id="ARBA00022450"/>
    </source>
</evidence>
<dbReference type="SUPFAM" id="SSF55048">
    <property type="entry name" value="Probable ACP-binding domain of malonyl-CoA ACP transacylase"/>
    <property type="match status" value="1"/>
</dbReference>
<keyword evidence="1" id="KW-0596">Phosphopantetheine</keyword>
<dbReference type="InterPro" id="IPR049551">
    <property type="entry name" value="PKS_DH_C"/>
</dbReference>
<dbReference type="InterPro" id="IPR016035">
    <property type="entry name" value="Acyl_Trfase/lysoPLipase"/>
</dbReference>
<dbReference type="Pfam" id="PF02801">
    <property type="entry name" value="Ketoacyl-synt_C"/>
    <property type="match status" value="1"/>
</dbReference>
<keyword evidence="2" id="KW-0597">Phosphoprotein</keyword>
<dbReference type="PROSITE" id="PS52019">
    <property type="entry name" value="PKS_MFAS_DH"/>
    <property type="match status" value="1"/>
</dbReference>
<dbReference type="InterPro" id="IPR020807">
    <property type="entry name" value="PKS_DH"/>
</dbReference>
<comment type="caution">
    <text evidence="8">The sequence shown here is derived from an EMBL/GenBank/DDBJ whole genome shotgun (WGS) entry which is preliminary data.</text>
</comment>
<feature type="region of interest" description="Disordered" evidence="5">
    <location>
        <begin position="1693"/>
        <end position="1742"/>
    </location>
</feature>
<reference evidence="8 9" key="1">
    <citation type="submission" date="2024-05" db="EMBL/GenBank/DDBJ databases">
        <title>Roseateles sp. 2.12 16S ribosomal RNA gene Genome sequencing and assembly.</title>
        <authorList>
            <person name="Woo H."/>
        </authorList>
    </citation>
    <scope>NUCLEOTIDE SEQUENCE [LARGE SCALE GENOMIC DNA]</scope>
    <source>
        <strain evidence="8 9">2.12</strain>
    </source>
</reference>
<gene>
    <name evidence="8" type="ORF">ABDJ40_10625</name>
</gene>
<dbReference type="InterPro" id="IPR036291">
    <property type="entry name" value="NAD(P)-bd_dom_sf"/>
</dbReference>
<dbReference type="PANTHER" id="PTHR43775:SF37">
    <property type="entry name" value="SI:DKEY-61P9.11"/>
    <property type="match status" value="1"/>
</dbReference>
<dbReference type="InterPro" id="IPR014043">
    <property type="entry name" value="Acyl_transferase_dom"/>
</dbReference>
<evidence type="ECO:0000313" key="8">
    <source>
        <dbReference type="EMBL" id="MEO3713215.1"/>
    </source>
</evidence>
<dbReference type="SUPFAM" id="SSF52151">
    <property type="entry name" value="FabD/lysophospholipase-like"/>
    <property type="match status" value="1"/>
</dbReference>
<dbReference type="InterPro" id="IPR016039">
    <property type="entry name" value="Thiolase-like"/>
</dbReference>
<dbReference type="Gene3D" id="3.10.129.110">
    <property type="entry name" value="Polyketide synthase dehydratase"/>
    <property type="match status" value="1"/>
</dbReference>
<dbReference type="Pfam" id="PF21089">
    <property type="entry name" value="PKS_DH_N"/>
    <property type="match status" value="1"/>
</dbReference>
<feature type="compositionally biased region" description="Basic residues" evidence="5">
    <location>
        <begin position="1704"/>
        <end position="1713"/>
    </location>
</feature>
<feature type="domain" description="PKS/mFAS DH" evidence="7">
    <location>
        <begin position="932"/>
        <end position="1216"/>
    </location>
</feature>
<evidence type="ECO:0000313" key="9">
    <source>
        <dbReference type="Proteomes" id="UP001462640"/>
    </source>
</evidence>
<evidence type="ECO:0000256" key="3">
    <source>
        <dbReference type="ARBA" id="ARBA00022679"/>
    </source>
</evidence>
<dbReference type="InterPro" id="IPR032821">
    <property type="entry name" value="PKS_assoc"/>
</dbReference>